<evidence type="ECO:0000256" key="4">
    <source>
        <dbReference type="ARBA" id="ARBA00022723"/>
    </source>
</evidence>
<evidence type="ECO:0000256" key="5">
    <source>
        <dbReference type="ARBA" id="ARBA00022729"/>
    </source>
</evidence>
<feature type="domain" description="Auxiliary Activity family 9 catalytic" evidence="17">
    <location>
        <begin position="19"/>
        <end position="214"/>
    </location>
</feature>
<keyword evidence="4" id="KW-0479">Metal-binding</keyword>
<reference evidence="18 19" key="1">
    <citation type="journal article" date="2016" name="Mol. Biol. Evol.">
        <title>Comparative Genomics of Early-Diverging Mushroom-Forming Fungi Provides Insights into the Origins of Lignocellulose Decay Capabilities.</title>
        <authorList>
            <person name="Nagy L.G."/>
            <person name="Riley R."/>
            <person name="Tritt A."/>
            <person name="Adam C."/>
            <person name="Daum C."/>
            <person name="Floudas D."/>
            <person name="Sun H."/>
            <person name="Yadav J.S."/>
            <person name="Pangilinan J."/>
            <person name="Larsson K.H."/>
            <person name="Matsuura K."/>
            <person name="Barry K."/>
            <person name="Labutti K."/>
            <person name="Kuo R."/>
            <person name="Ohm R.A."/>
            <person name="Bhattacharya S.S."/>
            <person name="Shirouzu T."/>
            <person name="Yoshinaga Y."/>
            <person name="Martin F.M."/>
            <person name="Grigoriev I.V."/>
            <person name="Hibbett D.S."/>
        </authorList>
    </citation>
    <scope>NUCLEOTIDE SEQUENCE [LARGE SCALE GENOMIC DNA]</scope>
    <source>
        <strain evidence="18 19">HHB10207 ss-3</strain>
    </source>
</reference>
<dbReference type="PROSITE" id="PS51257">
    <property type="entry name" value="PROKAR_LIPOPROTEIN"/>
    <property type="match status" value="1"/>
</dbReference>
<dbReference type="OrthoDB" id="2525337at2759"/>
<protein>
    <recommendedName>
        <fullName evidence="15">lytic cellulose monooxygenase (C4-dehydrogenating)</fullName>
        <ecNumber evidence="15">1.14.99.56</ecNumber>
    </recommendedName>
</protein>
<dbReference type="PANTHER" id="PTHR33353:SF10">
    <property type="entry name" value="ENDO-BETA-1,4-GLUCANASE D"/>
    <property type="match status" value="1"/>
</dbReference>
<keyword evidence="3" id="KW-0964">Secreted</keyword>
<keyword evidence="11" id="KW-0119">Carbohydrate metabolism</keyword>
<keyword evidence="6" id="KW-0136">Cellulose degradation</keyword>
<evidence type="ECO:0000256" key="3">
    <source>
        <dbReference type="ARBA" id="ARBA00022525"/>
    </source>
</evidence>
<dbReference type="AlphaFoldDB" id="A0A166DNN6"/>
<evidence type="ECO:0000256" key="13">
    <source>
        <dbReference type="ARBA" id="ARBA00044502"/>
    </source>
</evidence>
<dbReference type="GO" id="GO:0005576">
    <property type="term" value="C:extracellular region"/>
    <property type="evidence" value="ECO:0007669"/>
    <property type="project" value="UniProtKB-SubCell"/>
</dbReference>
<name>A0A166DNN6_9AGAM</name>
<dbReference type="CDD" id="cd21175">
    <property type="entry name" value="LPMO_AA9"/>
    <property type="match status" value="1"/>
</dbReference>
<dbReference type="GO" id="GO:0004497">
    <property type="term" value="F:monooxygenase activity"/>
    <property type="evidence" value="ECO:0007669"/>
    <property type="project" value="UniProtKB-KW"/>
</dbReference>
<organism evidence="18 19">
    <name type="scientific">Sistotremastrum suecicum HHB10207 ss-3</name>
    <dbReference type="NCBI Taxonomy" id="1314776"/>
    <lineage>
        <taxon>Eukaryota</taxon>
        <taxon>Fungi</taxon>
        <taxon>Dikarya</taxon>
        <taxon>Basidiomycota</taxon>
        <taxon>Agaricomycotina</taxon>
        <taxon>Agaricomycetes</taxon>
        <taxon>Sistotremastrales</taxon>
        <taxon>Sistotremastraceae</taxon>
        <taxon>Sistotremastrum</taxon>
    </lineage>
</organism>
<dbReference type="EMBL" id="KV428058">
    <property type="protein sequence ID" value="KZT38729.1"/>
    <property type="molecule type" value="Genomic_DNA"/>
</dbReference>
<feature type="signal peptide" evidence="16">
    <location>
        <begin position="1"/>
        <end position="18"/>
    </location>
</feature>
<dbReference type="GO" id="GO:0030245">
    <property type="term" value="P:cellulose catabolic process"/>
    <property type="evidence" value="ECO:0007669"/>
    <property type="project" value="UniProtKB-KW"/>
</dbReference>
<evidence type="ECO:0000256" key="12">
    <source>
        <dbReference type="ARBA" id="ARBA00023326"/>
    </source>
</evidence>
<evidence type="ECO:0000256" key="2">
    <source>
        <dbReference type="ARBA" id="ARBA00004613"/>
    </source>
</evidence>
<comment type="catalytic activity">
    <reaction evidence="14">
        <text>[(1-&gt;4)-beta-D-glucosyl]n+m + reduced acceptor + O2 = 4-dehydro-beta-D-glucosyl-[(1-&gt;4)-beta-D-glucosyl]n-1 + [(1-&gt;4)-beta-D-glucosyl]m + acceptor + H2O.</text>
        <dbReference type="EC" id="1.14.99.56"/>
    </reaction>
</comment>
<keyword evidence="10" id="KW-1015">Disulfide bond</keyword>
<comment type="cofactor">
    <cofactor evidence="1">
        <name>Cu(2+)</name>
        <dbReference type="ChEBI" id="CHEBI:29036"/>
    </cofactor>
</comment>
<proteinExistence type="inferred from homology"/>
<keyword evidence="9" id="KW-0503">Monooxygenase</keyword>
<keyword evidence="5 16" id="KW-0732">Signal</keyword>
<dbReference type="EC" id="1.14.99.56" evidence="15"/>
<accession>A0A166DNN6</accession>
<dbReference type="InterPro" id="IPR005103">
    <property type="entry name" value="AA9_LPMO"/>
</dbReference>
<keyword evidence="19" id="KW-1185">Reference proteome</keyword>
<evidence type="ECO:0000313" key="18">
    <source>
        <dbReference type="EMBL" id="KZT38729.1"/>
    </source>
</evidence>
<keyword evidence="8" id="KW-0186">Copper</keyword>
<sequence length="236" mass="24287">MARSIALGALLLAASCLAHVRMTAISVNGGAFETDSDRLPPSNSPVTDVTSDDIICNVNGNIAAPGTTTVPAGATVVAQWDAGAHPGPNIIYLAPVDDVTTTTITGLTWTKISQQGIINAAEASNGWSSPLPNGQYHFTIPSTVPSGLYLLRVETIGLHVASTYPGAQFYSSCVQIEVTNGGSGSLSGVAFPGAYKGSDPGITINIYYPVPTTYTFPGGPVWQDGSTENDNDAGDL</sequence>
<evidence type="ECO:0000256" key="16">
    <source>
        <dbReference type="SAM" id="SignalP"/>
    </source>
</evidence>
<keyword evidence="7" id="KW-0560">Oxidoreductase</keyword>
<comment type="similarity">
    <text evidence="13">Belongs to the polysaccharide monooxygenase AA9 family.</text>
</comment>
<evidence type="ECO:0000256" key="11">
    <source>
        <dbReference type="ARBA" id="ARBA00023277"/>
    </source>
</evidence>
<evidence type="ECO:0000256" key="1">
    <source>
        <dbReference type="ARBA" id="ARBA00001973"/>
    </source>
</evidence>
<keyword evidence="12" id="KW-0624">Polysaccharide degradation</keyword>
<evidence type="ECO:0000256" key="14">
    <source>
        <dbReference type="ARBA" id="ARBA00045077"/>
    </source>
</evidence>
<evidence type="ECO:0000256" key="10">
    <source>
        <dbReference type="ARBA" id="ARBA00023157"/>
    </source>
</evidence>
<evidence type="ECO:0000256" key="8">
    <source>
        <dbReference type="ARBA" id="ARBA00023008"/>
    </source>
</evidence>
<dbReference type="Proteomes" id="UP000076798">
    <property type="component" value="Unassembled WGS sequence"/>
</dbReference>
<feature type="chain" id="PRO_5007872280" description="lytic cellulose monooxygenase (C4-dehydrogenating)" evidence="16">
    <location>
        <begin position="19"/>
        <end position="236"/>
    </location>
</feature>
<evidence type="ECO:0000256" key="9">
    <source>
        <dbReference type="ARBA" id="ARBA00023033"/>
    </source>
</evidence>
<dbReference type="InterPro" id="IPR049892">
    <property type="entry name" value="AA9"/>
</dbReference>
<evidence type="ECO:0000256" key="6">
    <source>
        <dbReference type="ARBA" id="ARBA00023001"/>
    </source>
</evidence>
<dbReference type="PANTHER" id="PTHR33353">
    <property type="entry name" value="PUTATIVE (AFU_ORTHOLOGUE AFUA_1G12560)-RELATED"/>
    <property type="match status" value="1"/>
</dbReference>
<dbReference type="STRING" id="1314776.A0A166DNN6"/>
<evidence type="ECO:0000256" key="15">
    <source>
        <dbReference type="ARBA" id="ARBA00047174"/>
    </source>
</evidence>
<evidence type="ECO:0000256" key="7">
    <source>
        <dbReference type="ARBA" id="ARBA00023002"/>
    </source>
</evidence>
<dbReference type="Pfam" id="PF03443">
    <property type="entry name" value="AA9"/>
    <property type="match status" value="1"/>
</dbReference>
<dbReference type="GO" id="GO:0046872">
    <property type="term" value="F:metal ion binding"/>
    <property type="evidence" value="ECO:0007669"/>
    <property type="project" value="UniProtKB-KW"/>
</dbReference>
<gene>
    <name evidence="18" type="ORF">SISSUDRAFT_1061765</name>
</gene>
<evidence type="ECO:0000313" key="19">
    <source>
        <dbReference type="Proteomes" id="UP000076798"/>
    </source>
</evidence>
<evidence type="ECO:0000259" key="17">
    <source>
        <dbReference type="Pfam" id="PF03443"/>
    </source>
</evidence>
<dbReference type="Gene3D" id="2.70.50.70">
    <property type="match status" value="1"/>
</dbReference>
<comment type="subcellular location">
    <subcellularLocation>
        <location evidence="2">Secreted</location>
    </subcellularLocation>
</comment>